<dbReference type="PANTHER" id="PTHR23151:SF90">
    <property type="entry name" value="DIHYDROLIPOYLLYSINE-RESIDUE ACETYLTRANSFERASE COMPONENT OF PYRUVATE DEHYDROGENASE COMPLEX, MITOCHONDRIAL-RELATED"/>
    <property type="match status" value="1"/>
</dbReference>
<dbReference type="Pfam" id="PF00364">
    <property type="entry name" value="Biotin_lipoyl"/>
    <property type="match status" value="2"/>
</dbReference>
<dbReference type="SUPFAM" id="SSF53474">
    <property type="entry name" value="alpha/beta-Hydrolases"/>
    <property type="match status" value="1"/>
</dbReference>
<dbReference type="SUPFAM" id="SSF51230">
    <property type="entry name" value="Single hybrid motif"/>
    <property type="match status" value="2"/>
</dbReference>
<proteinExistence type="inferred from homology"/>
<feature type="domain" description="Lipoyl-binding" evidence="4">
    <location>
        <begin position="3"/>
        <end position="78"/>
    </location>
</feature>
<organism evidence="6 7">
    <name type="scientific">Mycoplana azooxidifex</name>
    <dbReference type="NCBI Taxonomy" id="1636188"/>
    <lineage>
        <taxon>Bacteria</taxon>
        <taxon>Pseudomonadati</taxon>
        <taxon>Pseudomonadota</taxon>
        <taxon>Alphaproteobacteria</taxon>
        <taxon>Hyphomicrobiales</taxon>
        <taxon>Rhizobiaceae</taxon>
        <taxon>Mycoplana</taxon>
    </lineage>
</organism>
<evidence type="ECO:0000256" key="1">
    <source>
        <dbReference type="ARBA" id="ARBA00001938"/>
    </source>
</evidence>
<dbReference type="CDD" id="cd06849">
    <property type="entry name" value="lipoyl_domain"/>
    <property type="match status" value="2"/>
</dbReference>
<feature type="domain" description="Peripheral subunit-binding (PSBD)" evidence="5">
    <location>
        <begin position="229"/>
        <end position="266"/>
    </location>
</feature>
<dbReference type="PROSITE" id="PS00189">
    <property type="entry name" value="LIPOYL"/>
    <property type="match status" value="2"/>
</dbReference>
<comment type="caution">
    <text evidence="6">The sequence shown here is derived from an EMBL/GenBank/DDBJ whole genome shotgun (WGS) entry which is preliminary data.</text>
</comment>
<dbReference type="SUPFAM" id="SSF47005">
    <property type="entry name" value="Peripheral subunit-binding domain of 2-oxo acid dehydrogenase complex"/>
    <property type="match status" value="1"/>
</dbReference>
<dbReference type="Proteomes" id="UP000574761">
    <property type="component" value="Unassembled WGS sequence"/>
</dbReference>
<dbReference type="InterPro" id="IPR036625">
    <property type="entry name" value="E3-bd_dom_sf"/>
</dbReference>
<keyword evidence="3" id="KW-0450">Lipoyl</keyword>
<dbReference type="Gene3D" id="2.40.50.100">
    <property type="match status" value="2"/>
</dbReference>
<keyword evidence="6" id="KW-0012">Acyltransferase</keyword>
<reference evidence="6 7" key="1">
    <citation type="submission" date="2020-08" db="EMBL/GenBank/DDBJ databases">
        <title>Genomic Encyclopedia of Type Strains, Phase IV (KMG-IV): sequencing the most valuable type-strain genomes for metagenomic binning, comparative biology and taxonomic classification.</title>
        <authorList>
            <person name="Goeker M."/>
        </authorList>
    </citation>
    <scope>NUCLEOTIDE SEQUENCE [LARGE SCALE GENOMIC DNA]</scope>
    <source>
        <strain evidence="6 7">DSM 100211</strain>
    </source>
</reference>
<name>A0A7W6DGM7_9HYPH</name>
<dbReference type="RefSeq" id="WP_183808400.1">
    <property type="nucleotide sequence ID" value="NZ_JACIEE010000018.1"/>
</dbReference>
<comment type="similarity">
    <text evidence="2">Belongs to the 2-oxoacid dehydrogenase family.</text>
</comment>
<dbReference type="Gene3D" id="3.40.50.1820">
    <property type="entry name" value="alpha/beta hydrolase"/>
    <property type="match status" value="1"/>
</dbReference>
<comment type="cofactor">
    <cofactor evidence="1">
        <name>(R)-lipoate</name>
        <dbReference type="ChEBI" id="CHEBI:83088"/>
    </cofactor>
</comment>
<sequence>MSERILKMPRLGETMDEGKVVGWLIKPGDSFRRGDSIIEIETDKTIAEFPALGDGTLHEVLVSIGDTVEVGAALARIDIGAGPDWTAEEGAEAEPAAEAAVASTMEAGGWIETDLAMPRLGETMEEGRVAKWLKSPGESFVRGEAIIEIETDKTTAEFPALTEGRLVRILREDGEMVTVGDPIARIEVPADSIPHAEEAAVALQSGDAAPAVAQRSSGRGTTPVDSRVRATPLARRLSRRHGLDIATIGGTGRRGRIEKEDVLAAAGAAPASSTSAAPSDVHFAPLKRGRMAYLDTGAGSGNPVLLLHGFSGDRTTWAGVTSSLKRAGKRVIVPDLPGHGLTEIEAASSAELSHDLPAFLDTLGVDRIDVVAHSLGAVAALGLASAAPRRVAFLSLIAPAGLGAEIDGHFIRGMAGAKTAGEVAHLLRRLSVNGVDLSEAALAALTADLAKGRLVALAEAVAGPSGQRVDSLAALQKLPASLPVRVLFGLEDRIIPWKHVLSLPPRVAVHLLSRSGHMPQWDQTKDVVDILLA</sequence>
<evidence type="ECO:0000256" key="3">
    <source>
        <dbReference type="ARBA" id="ARBA00022823"/>
    </source>
</evidence>
<evidence type="ECO:0000256" key="2">
    <source>
        <dbReference type="ARBA" id="ARBA00007317"/>
    </source>
</evidence>
<dbReference type="PROSITE" id="PS50968">
    <property type="entry name" value="BIOTINYL_LIPOYL"/>
    <property type="match status" value="2"/>
</dbReference>
<dbReference type="GO" id="GO:0006086">
    <property type="term" value="P:pyruvate decarboxylation to acetyl-CoA"/>
    <property type="evidence" value="ECO:0007669"/>
    <property type="project" value="InterPro"/>
</dbReference>
<protein>
    <submittedName>
        <fullName evidence="6">Pyruvate dehydrogenase E2 component (Dihydrolipoamide acetyltransferase)</fullName>
        <ecNumber evidence="6">2.3.1.12</ecNumber>
    </submittedName>
</protein>
<dbReference type="InterPro" id="IPR004167">
    <property type="entry name" value="PSBD"/>
</dbReference>
<dbReference type="EMBL" id="JACIEE010000018">
    <property type="protein sequence ID" value="MBB3980262.1"/>
    <property type="molecule type" value="Genomic_DNA"/>
</dbReference>
<dbReference type="PANTHER" id="PTHR23151">
    <property type="entry name" value="DIHYDROLIPOAMIDE ACETYL/SUCCINYL-TRANSFERASE-RELATED"/>
    <property type="match status" value="1"/>
</dbReference>
<gene>
    <name evidence="6" type="ORF">GGQ64_005515</name>
</gene>
<keyword evidence="6" id="KW-0670">Pyruvate</keyword>
<keyword evidence="7" id="KW-1185">Reference proteome</keyword>
<dbReference type="GO" id="GO:0004742">
    <property type="term" value="F:dihydrolipoyllysine-residue acetyltransferase activity"/>
    <property type="evidence" value="ECO:0007669"/>
    <property type="project" value="UniProtKB-EC"/>
</dbReference>
<dbReference type="GO" id="GO:0045254">
    <property type="term" value="C:pyruvate dehydrogenase complex"/>
    <property type="evidence" value="ECO:0007669"/>
    <property type="project" value="InterPro"/>
</dbReference>
<dbReference type="InterPro" id="IPR000089">
    <property type="entry name" value="Biotin_lipoyl"/>
</dbReference>
<dbReference type="PROSITE" id="PS51826">
    <property type="entry name" value="PSBD"/>
    <property type="match status" value="1"/>
</dbReference>
<accession>A0A7W6DGM7</accession>
<dbReference type="Gene3D" id="4.10.320.10">
    <property type="entry name" value="E3-binding domain"/>
    <property type="match status" value="1"/>
</dbReference>
<evidence type="ECO:0000259" key="5">
    <source>
        <dbReference type="PROSITE" id="PS51826"/>
    </source>
</evidence>
<dbReference type="EC" id="2.3.1.12" evidence="6"/>
<dbReference type="InterPro" id="IPR045257">
    <property type="entry name" value="E2/Pdx1"/>
</dbReference>
<dbReference type="PRINTS" id="PR00111">
    <property type="entry name" value="ABHYDROLASE"/>
</dbReference>
<feature type="domain" description="Lipoyl-binding" evidence="4">
    <location>
        <begin position="112"/>
        <end position="187"/>
    </location>
</feature>
<dbReference type="InterPro" id="IPR000073">
    <property type="entry name" value="AB_hydrolase_1"/>
</dbReference>
<dbReference type="Pfam" id="PF12697">
    <property type="entry name" value="Abhydrolase_6"/>
    <property type="match status" value="1"/>
</dbReference>
<evidence type="ECO:0000313" key="7">
    <source>
        <dbReference type="Proteomes" id="UP000574761"/>
    </source>
</evidence>
<dbReference type="Pfam" id="PF02817">
    <property type="entry name" value="E3_binding"/>
    <property type="match status" value="1"/>
</dbReference>
<dbReference type="AlphaFoldDB" id="A0A7W6DGM7"/>
<dbReference type="InterPro" id="IPR029058">
    <property type="entry name" value="AB_hydrolase_fold"/>
</dbReference>
<evidence type="ECO:0000313" key="6">
    <source>
        <dbReference type="EMBL" id="MBB3980262.1"/>
    </source>
</evidence>
<keyword evidence="6" id="KW-0808">Transferase</keyword>
<dbReference type="InterPro" id="IPR011053">
    <property type="entry name" value="Single_hybrid_motif"/>
</dbReference>
<evidence type="ECO:0000259" key="4">
    <source>
        <dbReference type="PROSITE" id="PS50968"/>
    </source>
</evidence>
<dbReference type="InterPro" id="IPR003016">
    <property type="entry name" value="2-oxoA_DH_lipoyl-BS"/>
</dbReference>
<dbReference type="NCBIfam" id="NF011457">
    <property type="entry name" value="PRK14875.1"/>
    <property type="match status" value="1"/>
</dbReference>